<dbReference type="GO" id="GO:0003676">
    <property type="term" value="F:nucleic acid binding"/>
    <property type="evidence" value="ECO:0007669"/>
    <property type="project" value="InterPro"/>
</dbReference>
<dbReference type="EMBL" id="CAMAPE010000002">
    <property type="protein sequence ID" value="CAH9054627.1"/>
    <property type="molecule type" value="Genomic_DNA"/>
</dbReference>
<accession>A0A9P0YH65</accession>
<dbReference type="PANTHER" id="PTHR42648:SF31">
    <property type="entry name" value="RNA-DIRECTED DNA POLYMERASE"/>
    <property type="match status" value="1"/>
</dbReference>
<reference evidence="4" key="1">
    <citation type="submission" date="2022-07" db="EMBL/GenBank/DDBJ databases">
        <authorList>
            <person name="Macas J."/>
            <person name="Novak P."/>
            <person name="Neumann P."/>
        </authorList>
    </citation>
    <scope>NUCLEOTIDE SEQUENCE</scope>
</reference>
<name>A0A9P0YH65_CUSEU</name>
<evidence type="ECO:0008006" key="6">
    <source>
        <dbReference type="Google" id="ProtNLM"/>
    </source>
</evidence>
<protein>
    <recommendedName>
        <fullName evidence="6">Retrovirus-related Pol polyprotein from transposon TNT 1-94</fullName>
    </recommendedName>
</protein>
<evidence type="ECO:0000313" key="5">
    <source>
        <dbReference type="Proteomes" id="UP001152484"/>
    </source>
</evidence>
<dbReference type="InterPro" id="IPR012337">
    <property type="entry name" value="RNaseH-like_sf"/>
</dbReference>
<evidence type="ECO:0000313" key="4">
    <source>
        <dbReference type="EMBL" id="CAH9054627.1"/>
    </source>
</evidence>
<dbReference type="PANTHER" id="PTHR42648">
    <property type="entry name" value="TRANSPOSASE, PUTATIVE-RELATED"/>
    <property type="match status" value="1"/>
</dbReference>
<dbReference type="GO" id="GO:0006508">
    <property type="term" value="P:proteolysis"/>
    <property type="evidence" value="ECO:0007669"/>
    <property type="project" value="UniProtKB-KW"/>
</dbReference>
<keyword evidence="5" id="KW-1185">Reference proteome</keyword>
<dbReference type="Pfam" id="PF13976">
    <property type="entry name" value="gag_pre-integrs"/>
    <property type="match status" value="1"/>
</dbReference>
<keyword evidence="1" id="KW-0378">Hydrolase</keyword>
<evidence type="ECO:0000259" key="3">
    <source>
        <dbReference type="Pfam" id="PF22936"/>
    </source>
</evidence>
<gene>
    <name evidence="4" type="ORF">CEURO_LOCUS682</name>
</gene>
<dbReference type="Proteomes" id="UP001152484">
    <property type="component" value="Unassembled WGS sequence"/>
</dbReference>
<dbReference type="OrthoDB" id="1306223at2759"/>
<evidence type="ECO:0000259" key="2">
    <source>
        <dbReference type="Pfam" id="PF13976"/>
    </source>
</evidence>
<dbReference type="InterPro" id="IPR036397">
    <property type="entry name" value="RNaseH_sf"/>
</dbReference>
<dbReference type="InterPro" id="IPR025724">
    <property type="entry name" value="GAG-pre-integrase_dom"/>
</dbReference>
<dbReference type="Pfam" id="PF22936">
    <property type="entry name" value="Pol_BBD"/>
    <property type="match status" value="1"/>
</dbReference>
<dbReference type="InterPro" id="IPR039537">
    <property type="entry name" value="Retrotran_Ty1/copia-like"/>
</dbReference>
<keyword evidence="1" id="KW-0645">Protease</keyword>
<dbReference type="SUPFAM" id="SSF53098">
    <property type="entry name" value="Ribonuclease H-like"/>
    <property type="match status" value="1"/>
</dbReference>
<dbReference type="InterPro" id="IPR054722">
    <property type="entry name" value="PolX-like_BBD"/>
</dbReference>
<organism evidence="4 5">
    <name type="scientific">Cuscuta europaea</name>
    <name type="common">European dodder</name>
    <dbReference type="NCBI Taxonomy" id="41803"/>
    <lineage>
        <taxon>Eukaryota</taxon>
        <taxon>Viridiplantae</taxon>
        <taxon>Streptophyta</taxon>
        <taxon>Embryophyta</taxon>
        <taxon>Tracheophyta</taxon>
        <taxon>Spermatophyta</taxon>
        <taxon>Magnoliopsida</taxon>
        <taxon>eudicotyledons</taxon>
        <taxon>Gunneridae</taxon>
        <taxon>Pentapetalae</taxon>
        <taxon>asterids</taxon>
        <taxon>lamiids</taxon>
        <taxon>Solanales</taxon>
        <taxon>Convolvulaceae</taxon>
        <taxon>Cuscuteae</taxon>
        <taxon>Cuscuta</taxon>
        <taxon>Cuscuta subgen. Cuscuta</taxon>
    </lineage>
</organism>
<dbReference type="GO" id="GO:0008233">
    <property type="term" value="F:peptidase activity"/>
    <property type="evidence" value="ECO:0007669"/>
    <property type="project" value="UniProtKB-KW"/>
</dbReference>
<proteinExistence type="predicted"/>
<comment type="caution">
    <text evidence="4">The sequence shown here is derived from an EMBL/GenBank/DDBJ whole genome shotgun (WGS) entry which is preliminary data.</text>
</comment>
<dbReference type="Gene3D" id="3.30.420.10">
    <property type="entry name" value="Ribonuclease H-like superfamily/Ribonuclease H"/>
    <property type="match status" value="1"/>
</dbReference>
<feature type="non-terminal residue" evidence="4">
    <location>
        <position position="271"/>
    </location>
</feature>
<feature type="domain" description="GAG-pre-integrase" evidence="2">
    <location>
        <begin position="126"/>
        <end position="188"/>
    </location>
</feature>
<dbReference type="AlphaFoldDB" id="A0A9P0YH65"/>
<evidence type="ECO:0000256" key="1">
    <source>
        <dbReference type="ARBA" id="ARBA00022670"/>
    </source>
</evidence>
<sequence length="271" mass="30765">MEQSKVTSSHEKLSGMHVNTWMLDSGASLHMTGQSDLLMNPKEINPMSVHLPNGDVTFATSQGMVRLCDKFTLKNVLLVPGLTCNLISLAQLIDDHNCGIFFTNDLCVIHDLPSRTPIGAGERRGGVYYFRSLDSVRACSITEKTKGDLWHSRLGHPSVKVLRSIISFNNSMLDTGLNKSCDACLRGKKTRDIFHISEFRAFEIFDLIHCDVWGPYRHPTSCGDRYFLTIVDDYSRAVWVFLMKEKSEVSRIFKQFIALIERQFDKRVKIV</sequence>
<feature type="domain" description="Retrovirus-related Pol polyprotein from transposon TNT 1-94-like beta-barrel" evidence="3">
    <location>
        <begin position="21"/>
        <end position="94"/>
    </location>
</feature>